<evidence type="ECO:0000256" key="1">
    <source>
        <dbReference type="ARBA" id="ARBA00022679"/>
    </source>
</evidence>
<keyword evidence="6" id="KW-1185">Reference proteome</keyword>
<dbReference type="InterPro" id="IPR051531">
    <property type="entry name" value="N-acetyltransferase"/>
</dbReference>
<dbReference type="PANTHER" id="PTHR43792">
    <property type="entry name" value="GNAT FAMILY, PUTATIVE (AFU_ORTHOLOGUE AFUA_3G00765)-RELATED-RELATED"/>
    <property type="match status" value="1"/>
</dbReference>
<keyword evidence="2" id="KW-0012">Acyltransferase</keyword>
<dbReference type="GO" id="GO:0008999">
    <property type="term" value="F:protein-N-terminal-alanine acetyltransferase activity"/>
    <property type="evidence" value="ECO:0007669"/>
    <property type="project" value="TreeGrafter"/>
</dbReference>
<feature type="domain" description="N-acetyltransferase" evidence="4">
    <location>
        <begin position="10"/>
        <end position="175"/>
    </location>
</feature>
<keyword evidence="1" id="KW-0808">Transferase</keyword>
<dbReference type="AlphaFoldDB" id="A0A0R2IPZ9"/>
<dbReference type="RefSeq" id="WP_057748675.1">
    <property type="nucleotide sequence ID" value="NZ_BJVH01000003.1"/>
</dbReference>
<reference evidence="5 6" key="1">
    <citation type="journal article" date="2015" name="Genome Announc.">
        <title>Expanding the biotechnology potential of lactobacilli through comparative genomics of 213 strains and associated genera.</title>
        <authorList>
            <person name="Sun Z."/>
            <person name="Harris H.M."/>
            <person name="McCann A."/>
            <person name="Guo C."/>
            <person name="Argimon S."/>
            <person name="Zhang W."/>
            <person name="Yang X."/>
            <person name="Jeffery I.B."/>
            <person name="Cooney J.C."/>
            <person name="Kagawa T.F."/>
            <person name="Liu W."/>
            <person name="Song Y."/>
            <person name="Salvetti E."/>
            <person name="Wrobel A."/>
            <person name="Rasinkangas P."/>
            <person name="Parkhill J."/>
            <person name="Rea M.C."/>
            <person name="O'Sullivan O."/>
            <person name="Ritari J."/>
            <person name="Douillard F.P."/>
            <person name="Paul Ross R."/>
            <person name="Yang R."/>
            <person name="Briner A.E."/>
            <person name="Felis G.E."/>
            <person name="de Vos W.M."/>
            <person name="Barrangou R."/>
            <person name="Klaenhammer T.R."/>
            <person name="Caufield P.W."/>
            <person name="Cui Y."/>
            <person name="Zhang H."/>
            <person name="O'Toole P.W."/>
        </authorList>
    </citation>
    <scope>NUCLEOTIDE SEQUENCE [LARGE SCALE GENOMIC DNA]</scope>
    <source>
        <strain evidence="5 6">DSM 17757</strain>
    </source>
</reference>
<dbReference type="GO" id="GO:0005737">
    <property type="term" value="C:cytoplasm"/>
    <property type="evidence" value="ECO:0007669"/>
    <property type="project" value="TreeGrafter"/>
</dbReference>
<evidence type="ECO:0000313" key="6">
    <source>
        <dbReference type="Proteomes" id="UP000051568"/>
    </source>
</evidence>
<comment type="similarity">
    <text evidence="3">Belongs to the acetyltransferase family. RimJ subfamily.</text>
</comment>
<sequence>MSKKIETSRLVLRPFLASDLTSIRAVVENRTIAEMAGFQAANGAFESNYFLKQLMQPNVWAIVLKDGAQVLGSVGLYAVIGENHEPASNQWELGYMLNEDYWGFGYMKEATCAILNLVFTKRPDAIILASTYADNQRSVKVLEYLGFQQTGEQIQPVSVLNTTAQKENFYHLTRETFNKGGHYATN</sequence>
<dbReference type="InterPro" id="IPR016181">
    <property type="entry name" value="Acyl_CoA_acyltransferase"/>
</dbReference>
<comment type="caution">
    <text evidence="5">The sequence shown here is derived from an EMBL/GenBank/DDBJ whole genome shotgun (WGS) entry which is preliminary data.</text>
</comment>
<proteinExistence type="inferred from homology"/>
<protein>
    <recommendedName>
        <fullName evidence="4">N-acetyltransferase domain-containing protein</fullName>
    </recommendedName>
</protein>
<dbReference type="STRING" id="319652.IV80_GL000663"/>
<dbReference type="OrthoDB" id="9798081at2"/>
<dbReference type="PATRIC" id="fig|319652.3.peg.671"/>
<accession>A0A0R2IPZ9</accession>
<evidence type="ECO:0000313" key="5">
    <source>
        <dbReference type="EMBL" id="KRN67135.1"/>
    </source>
</evidence>
<dbReference type="Gene3D" id="3.40.630.30">
    <property type="match status" value="1"/>
</dbReference>
<dbReference type="Pfam" id="PF13302">
    <property type="entry name" value="Acetyltransf_3"/>
    <property type="match status" value="1"/>
</dbReference>
<dbReference type="InterPro" id="IPR000182">
    <property type="entry name" value="GNAT_dom"/>
</dbReference>
<dbReference type="Proteomes" id="UP000051568">
    <property type="component" value="Unassembled WGS sequence"/>
</dbReference>
<dbReference type="PROSITE" id="PS51186">
    <property type="entry name" value="GNAT"/>
    <property type="match status" value="1"/>
</dbReference>
<name>A0A0R2IPZ9_9LACO</name>
<dbReference type="PANTHER" id="PTHR43792:SF8">
    <property type="entry name" value="[RIBOSOMAL PROTEIN US5]-ALANINE N-ACETYLTRANSFERASE"/>
    <property type="match status" value="1"/>
</dbReference>
<dbReference type="EMBL" id="JQBR01000002">
    <property type="protein sequence ID" value="KRN67135.1"/>
    <property type="molecule type" value="Genomic_DNA"/>
</dbReference>
<evidence type="ECO:0000256" key="2">
    <source>
        <dbReference type="ARBA" id="ARBA00023315"/>
    </source>
</evidence>
<evidence type="ECO:0000259" key="4">
    <source>
        <dbReference type="PROSITE" id="PS51186"/>
    </source>
</evidence>
<dbReference type="SUPFAM" id="SSF55729">
    <property type="entry name" value="Acyl-CoA N-acyltransferases (Nat)"/>
    <property type="match status" value="1"/>
</dbReference>
<evidence type="ECO:0000256" key="3">
    <source>
        <dbReference type="ARBA" id="ARBA00038502"/>
    </source>
</evidence>
<organism evidence="5 6">
    <name type="scientific">Pediococcus cellicola</name>
    <dbReference type="NCBI Taxonomy" id="319652"/>
    <lineage>
        <taxon>Bacteria</taxon>
        <taxon>Bacillati</taxon>
        <taxon>Bacillota</taxon>
        <taxon>Bacilli</taxon>
        <taxon>Lactobacillales</taxon>
        <taxon>Lactobacillaceae</taxon>
        <taxon>Pediococcus</taxon>
    </lineage>
</organism>
<gene>
    <name evidence="5" type="ORF">IV80_GL000663</name>
</gene>